<dbReference type="Pfam" id="PF00096">
    <property type="entry name" value="zf-C2H2"/>
    <property type="match status" value="2"/>
</dbReference>
<evidence type="ECO:0000256" key="2">
    <source>
        <dbReference type="ARBA" id="ARBA00022737"/>
    </source>
</evidence>
<dbReference type="FunFam" id="3.30.160.60:FF:002343">
    <property type="entry name" value="Zinc finger protein 33A"/>
    <property type="match status" value="1"/>
</dbReference>
<dbReference type="Gene3D" id="3.30.160.60">
    <property type="entry name" value="Classic Zinc Finger"/>
    <property type="match status" value="3"/>
</dbReference>
<keyword evidence="1 7" id="KW-0479">Metal-binding</keyword>
<dbReference type="SMART" id="SM00355">
    <property type="entry name" value="ZnF_C2H2"/>
    <property type="match status" value="4"/>
</dbReference>
<dbReference type="Proteomes" id="UP001159042">
    <property type="component" value="Unassembled WGS sequence"/>
</dbReference>
<evidence type="ECO:0000256" key="7">
    <source>
        <dbReference type="PROSITE-ProRule" id="PRU01263"/>
    </source>
</evidence>
<evidence type="ECO:0000313" key="11">
    <source>
        <dbReference type="Proteomes" id="UP001159042"/>
    </source>
</evidence>
<dbReference type="PROSITE" id="PS51915">
    <property type="entry name" value="ZAD"/>
    <property type="match status" value="1"/>
</dbReference>
<feature type="domain" description="ZAD" evidence="9">
    <location>
        <begin position="12"/>
        <end position="82"/>
    </location>
</feature>
<dbReference type="AlphaFoldDB" id="A0AAV8V9E0"/>
<dbReference type="PANTHER" id="PTHR24377">
    <property type="entry name" value="IP01015P-RELATED"/>
    <property type="match status" value="1"/>
</dbReference>
<evidence type="ECO:0000313" key="10">
    <source>
        <dbReference type="EMBL" id="KAJ8910855.1"/>
    </source>
</evidence>
<gene>
    <name evidence="10" type="ORF">NQ315_015591</name>
</gene>
<dbReference type="SMART" id="SM00868">
    <property type="entry name" value="zf-AD"/>
    <property type="match status" value="1"/>
</dbReference>
<comment type="caution">
    <text evidence="10">The sequence shown here is derived from an EMBL/GenBank/DDBJ whole genome shotgun (WGS) entry which is preliminary data.</text>
</comment>
<evidence type="ECO:0000256" key="5">
    <source>
        <dbReference type="ARBA" id="ARBA00023242"/>
    </source>
</evidence>
<keyword evidence="11" id="KW-1185">Reference proteome</keyword>
<keyword evidence="2" id="KW-0677">Repeat</keyword>
<keyword evidence="4 7" id="KW-0862">Zinc</keyword>
<evidence type="ECO:0000259" key="9">
    <source>
        <dbReference type="PROSITE" id="PS51915"/>
    </source>
</evidence>
<organism evidence="10 11">
    <name type="scientific">Exocentrus adspersus</name>
    <dbReference type="NCBI Taxonomy" id="1586481"/>
    <lineage>
        <taxon>Eukaryota</taxon>
        <taxon>Metazoa</taxon>
        <taxon>Ecdysozoa</taxon>
        <taxon>Arthropoda</taxon>
        <taxon>Hexapoda</taxon>
        <taxon>Insecta</taxon>
        <taxon>Pterygota</taxon>
        <taxon>Neoptera</taxon>
        <taxon>Endopterygota</taxon>
        <taxon>Coleoptera</taxon>
        <taxon>Polyphaga</taxon>
        <taxon>Cucujiformia</taxon>
        <taxon>Chrysomeloidea</taxon>
        <taxon>Cerambycidae</taxon>
        <taxon>Lamiinae</taxon>
        <taxon>Acanthocinini</taxon>
        <taxon>Exocentrus</taxon>
    </lineage>
</organism>
<keyword evidence="3 6" id="KW-0863">Zinc-finger</keyword>
<evidence type="ECO:0000259" key="8">
    <source>
        <dbReference type="PROSITE" id="PS50157"/>
    </source>
</evidence>
<feature type="binding site" evidence="7">
    <location>
        <position position="55"/>
    </location>
    <ligand>
        <name>Zn(2+)</name>
        <dbReference type="ChEBI" id="CHEBI:29105"/>
    </ligand>
</feature>
<dbReference type="Pfam" id="PF07776">
    <property type="entry name" value="zf-AD"/>
    <property type="match status" value="1"/>
</dbReference>
<evidence type="ECO:0000256" key="3">
    <source>
        <dbReference type="ARBA" id="ARBA00022771"/>
    </source>
</evidence>
<dbReference type="SUPFAM" id="SSF57716">
    <property type="entry name" value="Glucocorticoid receptor-like (DNA-binding domain)"/>
    <property type="match status" value="1"/>
</dbReference>
<dbReference type="InterPro" id="IPR050826">
    <property type="entry name" value="Krueppel_C2H2_ZnFinger"/>
</dbReference>
<accession>A0AAV8V9E0</accession>
<feature type="domain" description="C2H2-type" evidence="8">
    <location>
        <begin position="197"/>
        <end position="224"/>
    </location>
</feature>
<dbReference type="EMBL" id="JANEYG010000239">
    <property type="protein sequence ID" value="KAJ8910855.1"/>
    <property type="molecule type" value="Genomic_DNA"/>
</dbReference>
<feature type="domain" description="C2H2-type" evidence="8">
    <location>
        <begin position="229"/>
        <end position="256"/>
    </location>
</feature>
<dbReference type="SUPFAM" id="SSF57667">
    <property type="entry name" value="beta-beta-alpha zinc fingers"/>
    <property type="match status" value="2"/>
</dbReference>
<feature type="binding site" evidence="7">
    <location>
        <position position="17"/>
    </location>
    <ligand>
        <name>Zn(2+)</name>
        <dbReference type="ChEBI" id="CHEBI:29105"/>
    </ligand>
</feature>
<dbReference type="Gene3D" id="3.40.1800.20">
    <property type="match status" value="1"/>
</dbReference>
<dbReference type="GO" id="GO:0008270">
    <property type="term" value="F:zinc ion binding"/>
    <property type="evidence" value="ECO:0007669"/>
    <property type="project" value="UniProtKB-UniRule"/>
</dbReference>
<dbReference type="PROSITE" id="PS50157">
    <property type="entry name" value="ZINC_FINGER_C2H2_2"/>
    <property type="match status" value="2"/>
</dbReference>
<feature type="binding site" evidence="7">
    <location>
        <position position="58"/>
    </location>
    <ligand>
        <name>Zn(2+)</name>
        <dbReference type="ChEBI" id="CHEBI:29105"/>
    </ligand>
</feature>
<evidence type="ECO:0000256" key="4">
    <source>
        <dbReference type="ARBA" id="ARBA00022833"/>
    </source>
</evidence>
<keyword evidence="5" id="KW-0539">Nucleus</keyword>
<dbReference type="InterPro" id="IPR036236">
    <property type="entry name" value="Znf_C2H2_sf"/>
</dbReference>
<dbReference type="InterPro" id="IPR013087">
    <property type="entry name" value="Znf_C2H2_type"/>
</dbReference>
<proteinExistence type="predicted"/>
<name>A0AAV8V9E0_9CUCU</name>
<dbReference type="InterPro" id="IPR012934">
    <property type="entry name" value="Znf_AD"/>
</dbReference>
<feature type="binding site" evidence="7">
    <location>
        <position position="14"/>
    </location>
    <ligand>
        <name>Zn(2+)</name>
        <dbReference type="ChEBI" id="CHEBI:29105"/>
    </ligand>
</feature>
<dbReference type="PROSITE" id="PS00028">
    <property type="entry name" value="ZINC_FINGER_C2H2_1"/>
    <property type="match status" value="2"/>
</dbReference>
<dbReference type="GO" id="GO:0005634">
    <property type="term" value="C:nucleus"/>
    <property type="evidence" value="ECO:0007669"/>
    <property type="project" value="InterPro"/>
</dbReference>
<evidence type="ECO:0000256" key="1">
    <source>
        <dbReference type="ARBA" id="ARBA00022723"/>
    </source>
</evidence>
<dbReference type="GO" id="GO:0006355">
    <property type="term" value="P:regulation of DNA-templated transcription"/>
    <property type="evidence" value="ECO:0007669"/>
    <property type="project" value="UniProtKB-ARBA"/>
</dbReference>
<sequence length="256" mass="29500">MEYLINIESFSNICRVCLKEESDMENIFSCSVDLKLKQCTSVQVEYGDGLPQLICRNCERKLHEAYSFKQLCETNDDILRKIFASQTKGDIFNNTSVVDNFEHTIKDEENYEHSEDKYDIGSHTDNTEIEDQTIESKNSELKCNICSAKLADASLSYHLMAFHPSENSHYCSVSDRHFSEVNRLKSHLRKHRSTKIYECAMCKKTFSKENTLKAHIRRHTGEESSKIPITCKLCSKTFSNSRSLSSHTKIHTGKMI</sequence>
<evidence type="ECO:0000256" key="6">
    <source>
        <dbReference type="PROSITE-ProRule" id="PRU00042"/>
    </source>
</evidence>
<protein>
    <submittedName>
        <fullName evidence="10">Uncharacterized protein</fullName>
    </submittedName>
</protein>
<reference evidence="10 11" key="1">
    <citation type="journal article" date="2023" name="Insect Mol. Biol.">
        <title>Genome sequencing provides insights into the evolution of gene families encoding plant cell wall-degrading enzymes in longhorned beetles.</title>
        <authorList>
            <person name="Shin N.R."/>
            <person name="Okamura Y."/>
            <person name="Kirsch R."/>
            <person name="Pauchet Y."/>
        </authorList>
    </citation>
    <scope>NUCLEOTIDE SEQUENCE [LARGE SCALE GENOMIC DNA]</scope>
    <source>
        <strain evidence="10">EAD_L_NR</strain>
    </source>
</reference>